<protein>
    <submittedName>
        <fullName evidence="2">Uncharacterized protein</fullName>
    </submittedName>
</protein>
<evidence type="ECO:0000313" key="2">
    <source>
        <dbReference type="EMBL" id="RVD88549.1"/>
    </source>
</evidence>
<keyword evidence="3" id="KW-1185">Reference proteome</keyword>
<dbReference type="PANTHER" id="PTHR38846">
    <property type="entry name" value="C3H1-TYPE DOMAIN-CONTAINING PROTEIN"/>
    <property type="match status" value="1"/>
</dbReference>
<sequence>MAARNDFDALNERFSNVSISNDDAAGEPSNPSQSRTPVDEYFYQHASRPGSRFPYNGDARLNIRKTFNTLARAERWNERKRMEEKERFFEAIDAEFTTRFGDGTSLQTWQRLVAMFDPEGPLPPSITRCKKELSKYYINIYDFLNYCRRMGIDEQAGVQGDLRSIDKGSLQILRAYSKRNRLLYPLDFARGTVLKAFLVHMFG</sequence>
<feature type="region of interest" description="Disordered" evidence="1">
    <location>
        <begin position="18"/>
        <end position="37"/>
    </location>
</feature>
<accession>A0A437ABA4</accession>
<reference evidence="2 3" key="1">
    <citation type="submission" date="2019-01" db="EMBL/GenBank/DDBJ databases">
        <title>Intercellular communication is required for trap formation in the nematode-trapping fungus Duddingtonia flagrans.</title>
        <authorList>
            <person name="Youssar L."/>
            <person name="Wernet V."/>
            <person name="Hensel N."/>
            <person name="Hildebrandt H.-G."/>
            <person name="Fischer R."/>
        </authorList>
    </citation>
    <scope>NUCLEOTIDE SEQUENCE [LARGE SCALE GENOMIC DNA]</scope>
    <source>
        <strain evidence="2 3">CBS H-5679</strain>
    </source>
</reference>
<comment type="caution">
    <text evidence="2">The sequence shown here is derived from an EMBL/GenBank/DDBJ whole genome shotgun (WGS) entry which is preliminary data.</text>
</comment>
<proteinExistence type="predicted"/>
<dbReference type="GeneID" id="93585042"/>
<dbReference type="AlphaFoldDB" id="A0A437ABA4"/>
<name>A0A437ABA4_ARTFL</name>
<organism evidence="2 3">
    <name type="scientific">Arthrobotrys flagrans</name>
    <name type="common">Nematode-trapping fungus</name>
    <name type="synonym">Trichothecium flagrans</name>
    <dbReference type="NCBI Taxonomy" id="97331"/>
    <lineage>
        <taxon>Eukaryota</taxon>
        <taxon>Fungi</taxon>
        <taxon>Dikarya</taxon>
        <taxon>Ascomycota</taxon>
        <taxon>Pezizomycotina</taxon>
        <taxon>Orbiliomycetes</taxon>
        <taxon>Orbiliales</taxon>
        <taxon>Orbiliaceae</taxon>
        <taxon>Arthrobotrys</taxon>
    </lineage>
</organism>
<dbReference type="Proteomes" id="UP000283090">
    <property type="component" value="Unassembled WGS sequence"/>
</dbReference>
<gene>
    <name evidence="2" type="ORF">DFL_002731</name>
</gene>
<dbReference type="VEuPathDB" id="FungiDB:DFL_002731"/>
<dbReference type="STRING" id="97331.A0A437ABA4"/>
<evidence type="ECO:0000256" key="1">
    <source>
        <dbReference type="SAM" id="MobiDB-lite"/>
    </source>
</evidence>
<dbReference type="RefSeq" id="XP_067494093.1">
    <property type="nucleotide sequence ID" value="XM_067631560.1"/>
</dbReference>
<dbReference type="EMBL" id="SAEB01000003">
    <property type="protein sequence ID" value="RVD88549.1"/>
    <property type="molecule type" value="Genomic_DNA"/>
</dbReference>
<evidence type="ECO:0000313" key="3">
    <source>
        <dbReference type="Proteomes" id="UP000283090"/>
    </source>
</evidence>
<dbReference type="OrthoDB" id="6105938at2759"/>
<dbReference type="PANTHER" id="PTHR38846:SF1">
    <property type="entry name" value="C3H1-TYPE DOMAIN-CONTAINING PROTEIN"/>
    <property type="match status" value="1"/>
</dbReference>